<dbReference type="RefSeq" id="XP_013898455.1">
    <property type="nucleotide sequence ID" value="XM_014043001.1"/>
</dbReference>
<dbReference type="InterPro" id="IPR044999">
    <property type="entry name" value="CbbY-like"/>
</dbReference>
<dbReference type="InterPro" id="IPR023214">
    <property type="entry name" value="HAD_sf"/>
</dbReference>
<dbReference type="STRING" id="145388.A0A0D2MZ60"/>
<dbReference type="OrthoDB" id="40579at2759"/>
<accession>A0A0D2MZ60</accession>
<dbReference type="Proteomes" id="UP000054498">
    <property type="component" value="Unassembled WGS sequence"/>
</dbReference>
<dbReference type="NCBIfam" id="TIGR01509">
    <property type="entry name" value="HAD-SF-IA-v3"/>
    <property type="match status" value="1"/>
</dbReference>
<gene>
    <name evidence="1" type="ORF">MNEG_8526</name>
</gene>
<proteinExistence type="predicted"/>
<dbReference type="AlphaFoldDB" id="A0A0D2MZ60"/>
<dbReference type="InterPro" id="IPR036412">
    <property type="entry name" value="HAD-like_sf"/>
</dbReference>
<dbReference type="Gene3D" id="1.10.150.240">
    <property type="entry name" value="Putative phosphatase, domain 2"/>
    <property type="match status" value="1"/>
</dbReference>
<dbReference type="Gene3D" id="3.40.50.1000">
    <property type="entry name" value="HAD superfamily/HAD-like"/>
    <property type="match status" value="1"/>
</dbReference>
<keyword evidence="2" id="KW-1185">Reference proteome</keyword>
<evidence type="ECO:0000313" key="2">
    <source>
        <dbReference type="Proteomes" id="UP000054498"/>
    </source>
</evidence>
<dbReference type="PANTHER" id="PTHR42896">
    <property type="entry name" value="XYLULOSE-1,5-BISPHOSPHATE (XUBP) PHOSPHATASE"/>
    <property type="match status" value="1"/>
</dbReference>
<keyword evidence="1" id="KW-0378">Hydrolase</keyword>
<dbReference type="Pfam" id="PF00702">
    <property type="entry name" value="Hydrolase"/>
    <property type="match status" value="1"/>
</dbReference>
<dbReference type="PANTHER" id="PTHR42896:SF4">
    <property type="entry name" value="OS08G0485900 PROTEIN"/>
    <property type="match status" value="1"/>
</dbReference>
<evidence type="ECO:0000313" key="1">
    <source>
        <dbReference type="EMBL" id="KIY99435.1"/>
    </source>
</evidence>
<name>A0A0D2MZ60_9CHLO</name>
<dbReference type="SUPFAM" id="SSF56784">
    <property type="entry name" value="HAD-like"/>
    <property type="match status" value="1"/>
</dbReference>
<organism evidence="1 2">
    <name type="scientific">Monoraphidium neglectum</name>
    <dbReference type="NCBI Taxonomy" id="145388"/>
    <lineage>
        <taxon>Eukaryota</taxon>
        <taxon>Viridiplantae</taxon>
        <taxon>Chlorophyta</taxon>
        <taxon>core chlorophytes</taxon>
        <taxon>Chlorophyceae</taxon>
        <taxon>CS clade</taxon>
        <taxon>Sphaeropleales</taxon>
        <taxon>Selenastraceae</taxon>
        <taxon>Monoraphidium</taxon>
    </lineage>
</organism>
<sequence>MRPQDVHGDEGVVSWSREGYAQLQNSAGGREQEMRWYFKRGGWPTSKVLDGRRPADEQERAALVEALEGYISQERERMISSGDIGPRPGVLRLMDEARAAGLAVSVRSAAATTSGAEQLLGSLLGEARAGALQCVVAGEDAGLGRPDAEVFKAAASRMGVEPAECLAVEGGSSGLQAAMSAGMRGVVTYTPSTQWQEFPGAERIVSDLDSGEVTVRELLQRRIVQDDRINMTVTDAGVFWSKGGAL</sequence>
<dbReference type="GO" id="GO:0016787">
    <property type="term" value="F:hydrolase activity"/>
    <property type="evidence" value="ECO:0007669"/>
    <property type="project" value="UniProtKB-KW"/>
</dbReference>
<dbReference type="GeneID" id="25741402"/>
<dbReference type="KEGG" id="mng:MNEG_8526"/>
<dbReference type="InterPro" id="IPR006439">
    <property type="entry name" value="HAD-SF_hydro_IA"/>
</dbReference>
<dbReference type="InterPro" id="IPR023198">
    <property type="entry name" value="PGP-like_dom2"/>
</dbReference>
<dbReference type="EMBL" id="KK101848">
    <property type="protein sequence ID" value="KIY99435.1"/>
    <property type="molecule type" value="Genomic_DNA"/>
</dbReference>
<reference evidence="1 2" key="1">
    <citation type="journal article" date="2013" name="BMC Genomics">
        <title>Reconstruction of the lipid metabolism for the microalga Monoraphidium neglectum from its genome sequence reveals characteristics suitable for biofuel production.</title>
        <authorList>
            <person name="Bogen C."/>
            <person name="Al-Dilaimi A."/>
            <person name="Albersmeier A."/>
            <person name="Wichmann J."/>
            <person name="Grundmann M."/>
            <person name="Rupp O."/>
            <person name="Lauersen K.J."/>
            <person name="Blifernez-Klassen O."/>
            <person name="Kalinowski J."/>
            <person name="Goesmann A."/>
            <person name="Mussgnug J.H."/>
            <person name="Kruse O."/>
        </authorList>
    </citation>
    <scope>NUCLEOTIDE SEQUENCE [LARGE SCALE GENOMIC DNA]</scope>
    <source>
        <strain evidence="1 2">SAG 48.87</strain>
    </source>
</reference>
<protein>
    <submittedName>
        <fullName evidence="1">Haloacid dehalogenase-like hydrolase family protein</fullName>
    </submittedName>
</protein>